<keyword evidence="2" id="KW-1185">Reference proteome</keyword>
<organism evidence="2 3">
    <name type="scientific">Panagrellus redivivus</name>
    <name type="common">Microworm</name>
    <dbReference type="NCBI Taxonomy" id="6233"/>
    <lineage>
        <taxon>Eukaryota</taxon>
        <taxon>Metazoa</taxon>
        <taxon>Ecdysozoa</taxon>
        <taxon>Nematoda</taxon>
        <taxon>Chromadorea</taxon>
        <taxon>Rhabditida</taxon>
        <taxon>Tylenchina</taxon>
        <taxon>Panagrolaimomorpha</taxon>
        <taxon>Panagrolaimoidea</taxon>
        <taxon>Panagrolaimidae</taxon>
        <taxon>Panagrellus</taxon>
    </lineage>
</organism>
<name>A0A7E4VLJ5_PANRE</name>
<keyword evidence="1" id="KW-0732">Signal</keyword>
<proteinExistence type="predicted"/>
<dbReference type="InterPro" id="IPR035940">
    <property type="entry name" value="CAP_sf"/>
</dbReference>
<sequence length="521" mass="59249">MGIRPVVTVFVTVLFFPLNDAWPRYVNGMRYKCGNIYNYHQPLLPPPEKAQRRPGMCLWQMIEPGSEWFDVQRYEVTAVIDEFRGMIANECDAFKTHKPKPALFREATYNCELEAEAKFECPAKLSDFKSTEKFYRAYDRSMPNNNRTDLFRRVSPRVNETIIDPATQLSNEVDPDNSQRNVIDFLRFVLDAKATEYGCFMRVCNIEGEKYELISCASDQPMRLSGPIYTPGQRCQSDDDCKNAYLDFQQCNTEHGLCLQKFKCKYSTMPDYDPCSYLVSTLDVGLPYKDKPFTLAVIYVAVKNSDHSYTVIALGVAVAEKYFLTSVTSNFKKYGSEDLYVIDRASRVHKIRSQNMNLEITIGHYNMTAWQDLALVKIPDDSSFKFYKITNVNGNTTVQPDTMTNLYTEGPSMNLEYESSSRCAEMFANDPTIDFHPGHMSCVQCKALTETECEAKHKHFGGSPSGRMSNGPVLTGIHSVNALDPKYKYTYLVTLVAPHCGWLSSVSKGAIKCVFENLVVE</sequence>
<feature type="chain" id="PRO_5028891756" evidence="1">
    <location>
        <begin position="22"/>
        <end position="521"/>
    </location>
</feature>
<dbReference type="Gene3D" id="3.40.33.10">
    <property type="entry name" value="CAP"/>
    <property type="match status" value="1"/>
</dbReference>
<accession>A0A7E4VLJ5</accession>
<dbReference type="AlphaFoldDB" id="A0A7E4VLJ5"/>
<evidence type="ECO:0000256" key="1">
    <source>
        <dbReference type="SAM" id="SignalP"/>
    </source>
</evidence>
<dbReference type="WBParaSite" id="Pan_g22021.t1">
    <property type="protein sequence ID" value="Pan_g22021.t1"/>
    <property type="gene ID" value="Pan_g22021"/>
</dbReference>
<evidence type="ECO:0000313" key="3">
    <source>
        <dbReference type="WBParaSite" id="Pan_g22021.t1"/>
    </source>
</evidence>
<dbReference type="Proteomes" id="UP000492821">
    <property type="component" value="Unassembled WGS sequence"/>
</dbReference>
<reference evidence="2" key="1">
    <citation type="journal article" date="2013" name="Genetics">
        <title>The draft genome and transcriptome of Panagrellus redivivus are shaped by the harsh demands of a free-living lifestyle.</title>
        <authorList>
            <person name="Srinivasan J."/>
            <person name="Dillman A.R."/>
            <person name="Macchietto M.G."/>
            <person name="Heikkinen L."/>
            <person name="Lakso M."/>
            <person name="Fracchia K.M."/>
            <person name="Antoshechkin I."/>
            <person name="Mortazavi A."/>
            <person name="Wong G."/>
            <person name="Sternberg P.W."/>
        </authorList>
    </citation>
    <scope>NUCLEOTIDE SEQUENCE [LARGE SCALE GENOMIC DNA]</scope>
    <source>
        <strain evidence="2">MT8872</strain>
    </source>
</reference>
<reference evidence="3" key="2">
    <citation type="submission" date="2020-10" db="UniProtKB">
        <authorList>
            <consortium name="WormBaseParasite"/>
        </authorList>
    </citation>
    <scope>IDENTIFICATION</scope>
</reference>
<protein>
    <submittedName>
        <fullName evidence="3">G_PROTEIN_RECEP_F2_4 domain-containing protein</fullName>
    </submittedName>
</protein>
<feature type="signal peptide" evidence="1">
    <location>
        <begin position="1"/>
        <end position="21"/>
    </location>
</feature>
<evidence type="ECO:0000313" key="2">
    <source>
        <dbReference type="Proteomes" id="UP000492821"/>
    </source>
</evidence>